<dbReference type="EMBL" id="HBGQ01081400">
    <property type="protein sequence ID" value="CAD9509399.1"/>
    <property type="molecule type" value="Transcribed_RNA"/>
</dbReference>
<proteinExistence type="predicted"/>
<feature type="compositionally biased region" description="Polar residues" evidence="1">
    <location>
        <begin position="37"/>
        <end position="55"/>
    </location>
</feature>
<accession>A0A7S2I518</accession>
<name>A0A7S2I518_9DINO</name>
<evidence type="ECO:0000313" key="2">
    <source>
        <dbReference type="EMBL" id="CAD9509399.1"/>
    </source>
</evidence>
<evidence type="ECO:0000256" key="1">
    <source>
        <dbReference type="SAM" id="MobiDB-lite"/>
    </source>
</evidence>
<sequence length="278" mass="29653">MDAVRRHAERVALARWRGAAVIAAHAFQHMAADGDPASSSVADEPQTRPTSSWEASSFSQRAELLGLSNGPVRAGALDSLGQQAYFSNWRRSRSLVSSQLSRQFLDLQAEISQRPCTSSVQSGAVVPGRAASINLCDAREGFVGRAYGRLGLHGRGQLSSARMPWECPTSLQRASPKLGGTFVENQTDHPDATRVATLNFNSLSTMDQVKALHWNSFRLSREKRLPPAGGPSPAGLVVTGERPGLLQSASTGTLGLRVQGKYASRATPPLPPQGCAAE</sequence>
<protein>
    <submittedName>
        <fullName evidence="2">Uncharacterized protein</fullName>
    </submittedName>
</protein>
<reference evidence="2" key="1">
    <citation type="submission" date="2021-01" db="EMBL/GenBank/DDBJ databases">
        <authorList>
            <person name="Corre E."/>
            <person name="Pelletier E."/>
            <person name="Niang G."/>
            <person name="Scheremetjew M."/>
            <person name="Finn R."/>
            <person name="Kale V."/>
            <person name="Holt S."/>
            <person name="Cochrane G."/>
            <person name="Meng A."/>
            <person name="Brown T."/>
            <person name="Cohen L."/>
        </authorList>
    </citation>
    <scope>NUCLEOTIDE SEQUENCE</scope>
    <source>
        <strain evidence="2">CCMP2222</strain>
    </source>
</reference>
<organism evidence="2">
    <name type="scientific">Alexandrium andersonii</name>
    <dbReference type="NCBI Taxonomy" id="327968"/>
    <lineage>
        <taxon>Eukaryota</taxon>
        <taxon>Sar</taxon>
        <taxon>Alveolata</taxon>
        <taxon>Dinophyceae</taxon>
        <taxon>Gonyaulacales</taxon>
        <taxon>Pyrocystaceae</taxon>
        <taxon>Alexandrium</taxon>
    </lineage>
</organism>
<feature type="region of interest" description="Disordered" evidence="1">
    <location>
        <begin position="33"/>
        <end position="55"/>
    </location>
</feature>
<dbReference type="AlphaFoldDB" id="A0A7S2I518"/>
<gene>
    <name evidence="2" type="ORF">AAND1436_LOCUS38901</name>
</gene>